<dbReference type="InterPro" id="IPR004401">
    <property type="entry name" value="YbaB/EbfC"/>
</dbReference>
<evidence type="ECO:0000313" key="1">
    <source>
        <dbReference type="EMBL" id="GAA2696929.1"/>
    </source>
</evidence>
<name>A0ABN3TAH1_9ACTN</name>
<dbReference type="Gene3D" id="3.30.1310.10">
    <property type="entry name" value="Nucleoid-associated protein YbaB-like domain"/>
    <property type="match status" value="1"/>
</dbReference>
<organism evidence="1 2">
    <name type="scientific">Nonomuraea recticatena</name>
    <dbReference type="NCBI Taxonomy" id="46178"/>
    <lineage>
        <taxon>Bacteria</taxon>
        <taxon>Bacillati</taxon>
        <taxon>Actinomycetota</taxon>
        <taxon>Actinomycetes</taxon>
        <taxon>Streptosporangiales</taxon>
        <taxon>Streptosporangiaceae</taxon>
        <taxon>Nonomuraea</taxon>
    </lineage>
</organism>
<comment type="caution">
    <text evidence="1">The sequence shown here is derived from an EMBL/GenBank/DDBJ whole genome shotgun (WGS) entry which is preliminary data.</text>
</comment>
<protein>
    <recommendedName>
        <fullName evidence="3">YbaB/EbfC family DNA-binding protein</fullName>
    </recommendedName>
</protein>
<accession>A0ABN3TAH1</accession>
<dbReference type="Pfam" id="PF02575">
    <property type="entry name" value="YbaB_DNA_bd"/>
    <property type="match status" value="1"/>
</dbReference>
<dbReference type="InterPro" id="IPR036894">
    <property type="entry name" value="YbaB-like_sf"/>
</dbReference>
<sequence length="146" mass="15877">MDTFDMNPAAFREGDLERIAAQAEELLARAEGLKDEIEGVVGTGESRDGQVRVSVAASGRVTEIALAPRAMRMESQKLAEELLIVAQQAHDDAEAKVKALMADVLGDTPFADPTAIEERFAGVLDSYTATMDERLQVIHDAYRDRG</sequence>
<evidence type="ECO:0000313" key="2">
    <source>
        <dbReference type="Proteomes" id="UP001501666"/>
    </source>
</evidence>
<dbReference type="EMBL" id="BAAATE010000046">
    <property type="protein sequence ID" value="GAA2696929.1"/>
    <property type="molecule type" value="Genomic_DNA"/>
</dbReference>
<reference evidence="1 2" key="1">
    <citation type="journal article" date="2019" name="Int. J. Syst. Evol. Microbiol.">
        <title>The Global Catalogue of Microorganisms (GCM) 10K type strain sequencing project: providing services to taxonomists for standard genome sequencing and annotation.</title>
        <authorList>
            <consortium name="The Broad Institute Genomics Platform"/>
            <consortium name="The Broad Institute Genome Sequencing Center for Infectious Disease"/>
            <person name="Wu L."/>
            <person name="Ma J."/>
        </authorList>
    </citation>
    <scope>NUCLEOTIDE SEQUENCE [LARGE SCALE GENOMIC DNA]</scope>
    <source>
        <strain evidence="1 2">JCM 6835</strain>
    </source>
</reference>
<dbReference type="Proteomes" id="UP001501666">
    <property type="component" value="Unassembled WGS sequence"/>
</dbReference>
<dbReference type="SUPFAM" id="SSF82607">
    <property type="entry name" value="YbaB-like"/>
    <property type="match status" value="1"/>
</dbReference>
<keyword evidence="2" id="KW-1185">Reference proteome</keyword>
<evidence type="ECO:0008006" key="3">
    <source>
        <dbReference type="Google" id="ProtNLM"/>
    </source>
</evidence>
<proteinExistence type="predicted"/>
<dbReference type="RefSeq" id="WP_346156218.1">
    <property type="nucleotide sequence ID" value="NZ_BAAATE010000046.1"/>
</dbReference>
<gene>
    <name evidence="1" type="ORF">GCM10010412_091440</name>
</gene>